<gene>
    <name evidence="11" type="ORF">EI71_00469</name>
</gene>
<dbReference type="PANTHER" id="PTHR10210">
    <property type="entry name" value="RIBOSE-PHOSPHATE DIPHOSPHOKINASE FAMILY MEMBER"/>
    <property type="match status" value="1"/>
</dbReference>
<keyword evidence="3" id="KW-0479">Metal-binding</keyword>
<comment type="catalytic activity">
    <reaction evidence="9">
        <text>D-ribose 5-phosphate + ATP = 5-phospho-alpha-D-ribose 1-diphosphate + AMP + H(+)</text>
        <dbReference type="Rhea" id="RHEA:15609"/>
        <dbReference type="ChEBI" id="CHEBI:15378"/>
        <dbReference type="ChEBI" id="CHEBI:30616"/>
        <dbReference type="ChEBI" id="CHEBI:58017"/>
        <dbReference type="ChEBI" id="CHEBI:78346"/>
        <dbReference type="ChEBI" id="CHEBI:456215"/>
        <dbReference type="EC" id="2.7.6.1"/>
    </reaction>
</comment>
<evidence type="ECO:0000313" key="12">
    <source>
        <dbReference type="Proteomes" id="UP000266506"/>
    </source>
</evidence>
<evidence type="ECO:0000256" key="2">
    <source>
        <dbReference type="ARBA" id="ARBA00022679"/>
    </source>
</evidence>
<dbReference type="EC" id="2.7.6.1" evidence="1"/>
<sequence length="335" mass="37577">MYRVLILEESNLGRNVEKAFKKEDIISYKFSHFKDGEMLVELLEPVRGDDVILLASVSHPVNENLVKIMICADALRRASAKSVCLFTPYLGYARQDRRMNPWQPITARLVADLLQTSGITRVITFDLHAPQIEGFYSIPIDNIPVSAILGSIWRKSCPPTFNPNDDVVVSPDHGGVVRARAFMNAAGIPNLVVVNKYREKANEVASMQVIGNVENKNAIIVDDLVDTGGTLMKASSELKMLGAKDIYIFCTHGVFSDNSIKKLSEYPDITKVIITNTIDKSNELINDKIEYLDLSRVVIGIIKTFQEGKHLIDFLHAMLAYDPNKDEELKKQRKN</sequence>
<dbReference type="PANTHER" id="PTHR10210:SF32">
    <property type="entry name" value="RIBOSE-PHOSPHATE PYROPHOSPHOKINASE 2"/>
    <property type="match status" value="1"/>
</dbReference>
<evidence type="ECO:0000259" key="10">
    <source>
        <dbReference type="Pfam" id="PF13793"/>
    </source>
</evidence>
<dbReference type="Pfam" id="PF13793">
    <property type="entry name" value="Pribosyltran_N"/>
    <property type="match status" value="1"/>
</dbReference>
<keyword evidence="6 11" id="KW-0418">Kinase</keyword>
<accession>A0A397S2H2</accession>
<dbReference type="SUPFAM" id="SSF53271">
    <property type="entry name" value="PRTase-like"/>
    <property type="match status" value="1"/>
</dbReference>
<keyword evidence="8" id="KW-0460">Magnesium</keyword>
<feature type="domain" description="Ribose-phosphate pyrophosphokinase N-terminal" evidence="10">
    <location>
        <begin position="12"/>
        <end position="118"/>
    </location>
</feature>
<dbReference type="AlphaFoldDB" id="A0A397S2H2"/>
<dbReference type="GO" id="GO:0004749">
    <property type="term" value="F:ribose phosphate diphosphokinase activity"/>
    <property type="evidence" value="ECO:0007669"/>
    <property type="project" value="UniProtKB-EC"/>
</dbReference>
<dbReference type="CDD" id="cd06223">
    <property type="entry name" value="PRTases_typeI"/>
    <property type="match status" value="1"/>
</dbReference>
<keyword evidence="7" id="KW-0067">ATP-binding</keyword>
<evidence type="ECO:0000256" key="3">
    <source>
        <dbReference type="ARBA" id="ARBA00022723"/>
    </source>
</evidence>
<comment type="caution">
    <text evidence="11">The sequence shown here is derived from an EMBL/GenBank/DDBJ whole genome shotgun (WGS) entry which is preliminary data.</text>
</comment>
<keyword evidence="5" id="KW-0547">Nucleotide-binding</keyword>
<dbReference type="GO" id="GO:0005737">
    <property type="term" value="C:cytoplasm"/>
    <property type="evidence" value="ECO:0007669"/>
    <property type="project" value="TreeGrafter"/>
</dbReference>
<dbReference type="SMART" id="SM01400">
    <property type="entry name" value="Pribosyltran_N"/>
    <property type="match status" value="1"/>
</dbReference>
<dbReference type="GO" id="GO:0000287">
    <property type="term" value="F:magnesium ion binding"/>
    <property type="evidence" value="ECO:0007669"/>
    <property type="project" value="InterPro"/>
</dbReference>
<evidence type="ECO:0000256" key="9">
    <source>
        <dbReference type="ARBA" id="ARBA00049535"/>
    </source>
</evidence>
<evidence type="ECO:0000256" key="7">
    <source>
        <dbReference type="ARBA" id="ARBA00022840"/>
    </source>
</evidence>
<dbReference type="InParanoid" id="A0A397S2H2"/>
<protein>
    <recommendedName>
        <fullName evidence="1">ribose-phosphate diphosphokinase</fullName>
        <ecNumber evidence="1">2.7.6.1</ecNumber>
    </recommendedName>
</protein>
<dbReference type="EMBL" id="QXEV01000003">
    <property type="protein sequence ID" value="RIA78157.1"/>
    <property type="molecule type" value="Genomic_DNA"/>
</dbReference>
<dbReference type="GO" id="GO:0016301">
    <property type="term" value="F:kinase activity"/>
    <property type="evidence" value="ECO:0007669"/>
    <property type="project" value="UniProtKB-KW"/>
</dbReference>
<dbReference type="GO" id="GO:0005524">
    <property type="term" value="F:ATP binding"/>
    <property type="evidence" value="ECO:0007669"/>
    <property type="project" value="UniProtKB-KW"/>
</dbReference>
<evidence type="ECO:0000256" key="1">
    <source>
        <dbReference type="ARBA" id="ARBA00013247"/>
    </source>
</evidence>
<dbReference type="Pfam" id="PF14572">
    <property type="entry name" value="Pribosyl_synth"/>
    <property type="match status" value="1"/>
</dbReference>
<name>A0A397S2H2_9MOLU</name>
<dbReference type="GO" id="GO:0006164">
    <property type="term" value="P:purine nucleotide biosynthetic process"/>
    <property type="evidence" value="ECO:0007669"/>
    <property type="project" value="TreeGrafter"/>
</dbReference>
<keyword evidence="2" id="KW-0808">Transferase</keyword>
<evidence type="ECO:0000256" key="6">
    <source>
        <dbReference type="ARBA" id="ARBA00022777"/>
    </source>
</evidence>
<evidence type="ECO:0000313" key="11">
    <source>
        <dbReference type="EMBL" id="RIA78157.1"/>
    </source>
</evidence>
<dbReference type="GO" id="GO:0002189">
    <property type="term" value="C:ribose phosphate diphosphokinase complex"/>
    <property type="evidence" value="ECO:0007669"/>
    <property type="project" value="TreeGrafter"/>
</dbReference>
<dbReference type="OrthoDB" id="9777067at2"/>
<dbReference type="InterPro" id="IPR029057">
    <property type="entry name" value="PRTase-like"/>
</dbReference>
<dbReference type="FunFam" id="3.40.50.2020:FF:000007">
    <property type="entry name" value="Ribose-phosphate pyrophosphokinase"/>
    <property type="match status" value="1"/>
</dbReference>
<keyword evidence="12" id="KW-1185">Reference proteome</keyword>
<dbReference type="Proteomes" id="UP000266506">
    <property type="component" value="Unassembled WGS sequence"/>
</dbReference>
<evidence type="ECO:0000256" key="4">
    <source>
        <dbReference type="ARBA" id="ARBA00022727"/>
    </source>
</evidence>
<evidence type="ECO:0000256" key="8">
    <source>
        <dbReference type="ARBA" id="ARBA00022842"/>
    </source>
</evidence>
<dbReference type="InterPro" id="IPR005946">
    <property type="entry name" value="Rib-P_diPkinase"/>
</dbReference>
<evidence type="ECO:0000256" key="5">
    <source>
        <dbReference type="ARBA" id="ARBA00022741"/>
    </source>
</evidence>
<dbReference type="NCBIfam" id="TIGR01251">
    <property type="entry name" value="ribP_PPkin"/>
    <property type="match status" value="1"/>
</dbReference>
<proteinExistence type="predicted"/>
<organism evidence="11 12">
    <name type="scientific">Anaeroplasma bactoclasticum</name>
    <dbReference type="NCBI Taxonomy" id="2088"/>
    <lineage>
        <taxon>Bacteria</taxon>
        <taxon>Bacillati</taxon>
        <taxon>Mycoplasmatota</taxon>
        <taxon>Mollicutes</taxon>
        <taxon>Anaeroplasmatales</taxon>
        <taxon>Anaeroplasmataceae</taxon>
        <taxon>Anaeroplasma</taxon>
    </lineage>
</organism>
<dbReference type="InterPro" id="IPR029099">
    <property type="entry name" value="Pribosyltran_N"/>
</dbReference>
<reference evidence="11 12" key="1">
    <citation type="submission" date="2018-08" db="EMBL/GenBank/DDBJ databases">
        <title>Genomic Encyclopedia of Archaeal and Bacterial Type Strains, Phase II (KMG-II): from individual species to whole genera.</title>
        <authorList>
            <person name="Goeker M."/>
        </authorList>
    </citation>
    <scope>NUCLEOTIDE SEQUENCE [LARGE SCALE GENOMIC DNA]</scope>
    <source>
        <strain evidence="11 12">ATCC 27112</strain>
    </source>
</reference>
<dbReference type="NCBIfam" id="NF002320">
    <property type="entry name" value="PRK01259.1"/>
    <property type="match status" value="1"/>
</dbReference>
<dbReference type="Gene3D" id="3.40.50.2020">
    <property type="match status" value="2"/>
</dbReference>
<keyword evidence="4" id="KW-0545">Nucleotide biosynthesis</keyword>
<dbReference type="InterPro" id="IPR000836">
    <property type="entry name" value="PRTase_dom"/>
</dbReference>
<dbReference type="GO" id="GO:0006015">
    <property type="term" value="P:5-phosphoribose 1-diphosphate biosynthetic process"/>
    <property type="evidence" value="ECO:0007669"/>
    <property type="project" value="TreeGrafter"/>
</dbReference>
<dbReference type="RefSeq" id="WP_119015634.1">
    <property type="nucleotide sequence ID" value="NZ_QXEV01000003.1"/>
</dbReference>